<dbReference type="EMBL" id="HE804045">
    <property type="protein sequence ID" value="CCH35707.1"/>
    <property type="molecule type" value="Genomic_DNA"/>
</dbReference>
<keyword evidence="5 6" id="KW-0520">NAD</keyword>
<feature type="region of interest" description="Disordered" evidence="8">
    <location>
        <begin position="1"/>
        <end position="21"/>
    </location>
</feature>
<evidence type="ECO:0000313" key="11">
    <source>
        <dbReference type="Proteomes" id="UP000006281"/>
    </source>
</evidence>
<feature type="site" description="Important for catalytic activity for the proton relay mechanism but does not participate directly in the coordination of zinc atom" evidence="6">
    <location>
        <position position="148"/>
    </location>
</feature>
<dbReference type="Pfam" id="PF08240">
    <property type="entry name" value="ADH_N"/>
    <property type="match status" value="1"/>
</dbReference>
<dbReference type="NCBIfam" id="NF003808">
    <property type="entry name" value="PRK05396.1"/>
    <property type="match status" value="1"/>
</dbReference>
<dbReference type="InterPro" id="IPR011032">
    <property type="entry name" value="GroES-like_sf"/>
</dbReference>
<feature type="domain" description="Enoyl reductase (ER)" evidence="9">
    <location>
        <begin position="10"/>
        <end position="338"/>
    </location>
</feature>
<dbReference type="Proteomes" id="UP000006281">
    <property type="component" value="Chromosome"/>
</dbReference>
<dbReference type="InterPro" id="IPR004627">
    <property type="entry name" value="L-Threonine_3-DHase"/>
</dbReference>
<dbReference type="UniPathway" id="UPA00046">
    <property type="reaction ID" value="UER00505"/>
</dbReference>
<dbReference type="PANTHER" id="PTHR43401">
    <property type="entry name" value="L-THREONINE 3-DEHYDROGENASE"/>
    <property type="match status" value="1"/>
</dbReference>
<proteinExistence type="inferred from homology"/>
<feature type="binding site" evidence="6">
    <location>
        <position position="93"/>
    </location>
    <ligand>
        <name>Zn(2+)</name>
        <dbReference type="ChEBI" id="CHEBI:29105"/>
        <label>2</label>
    </ligand>
</feature>
<feature type="binding site" evidence="6">
    <location>
        <position position="200"/>
    </location>
    <ligand>
        <name>NAD(+)</name>
        <dbReference type="ChEBI" id="CHEBI:57540"/>
    </ligand>
</feature>
<feature type="binding site" evidence="6">
    <location>
        <position position="63"/>
    </location>
    <ligand>
        <name>Zn(2+)</name>
        <dbReference type="ChEBI" id="CHEBI:29105"/>
        <label>1</label>
        <note>catalytic</note>
    </ligand>
</feature>
<protein>
    <recommendedName>
        <fullName evidence="6 7">L-threonine 3-dehydrogenase</fullName>
        <shortName evidence="6">TDH</shortName>
        <ecNumber evidence="6 7">1.1.1.103</ecNumber>
    </recommendedName>
</protein>
<feature type="binding site" evidence="6">
    <location>
        <position position="64"/>
    </location>
    <ligand>
        <name>Zn(2+)</name>
        <dbReference type="ChEBI" id="CHEBI:29105"/>
        <label>1</label>
        <note>catalytic</note>
    </ligand>
</feature>
<dbReference type="PANTHER" id="PTHR43401:SF2">
    <property type="entry name" value="L-THREONINE 3-DEHYDROGENASE"/>
    <property type="match status" value="1"/>
</dbReference>
<feature type="active site" description="Charge relay system" evidence="6">
    <location>
        <position position="43"/>
    </location>
</feature>
<keyword evidence="4 6" id="KW-0560">Oxidoreductase</keyword>
<feature type="binding site" evidence="6">
    <location>
        <begin position="262"/>
        <end position="264"/>
    </location>
    <ligand>
        <name>NAD(+)</name>
        <dbReference type="ChEBI" id="CHEBI:57540"/>
    </ligand>
</feature>
<dbReference type="SUPFAM" id="SSF50129">
    <property type="entry name" value="GroES-like"/>
    <property type="match status" value="1"/>
</dbReference>
<dbReference type="InterPro" id="IPR036291">
    <property type="entry name" value="NAD(P)-bd_dom_sf"/>
</dbReference>
<dbReference type="GO" id="GO:0019518">
    <property type="term" value="P:L-threonine catabolic process to glycine"/>
    <property type="evidence" value="ECO:0007669"/>
    <property type="project" value="UniProtKB-UniPathway"/>
</dbReference>
<dbReference type="Gene3D" id="3.40.50.720">
    <property type="entry name" value="NAD(P)-binding Rossmann-like Domain"/>
    <property type="match status" value="1"/>
</dbReference>
<comment type="subunit">
    <text evidence="6">Homotetramer.</text>
</comment>
<evidence type="ECO:0000256" key="8">
    <source>
        <dbReference type="SAM" id="MobiDB-lite"/>
    </source>
</evidence>
<dbReference type="SUPFAM" id="SSF51735">
    <property type="entry name" value="NAD(P)-binding Rossmann-fold domains"/>
    <property type="match status" value="1"/>
</dbReference>
<feature type="binding site" evidence="6">
    <location>
        <position position="195"/>
    </location>
    <ligand>
        <name>NAD(+)</name>
        <dbReference type="ChEBI" id="CHEBI:57540"/>
    </ligand>
</feature>
<sequence length="344" mass="36624">MKALVKATAGPGLSLTDVPDPTPGPTDVVVRVLRTGICGTDLHIDSWDDWAAHNIKAPLVLGHEFVGEVVETGPSVTGVKVGDLVSGEGHLVCGTCRNCKAGRRHLCAHTRGLGVHSDGAFAAYVVLPEENAWVHRAPVDLDVAAIFDPFGNAVHTALSFPVIGEDVLITGAGPIGIMAAAVAKHAGARNVVITDVSDHRLDIARKVGVDLALNVAEHTIADAQRELGMSEGFDVGMEMSGKPVALQDMIGNMAHGGRIAILGLPAEQFPVDWSSVVLKMLHIKGIYGREMFETWYSMSVLLQRDLDLTPVITHRFDYTAHEEAFATAREGKCGKVILDWTGAN</sequence>
<dbReference type="KEGG" id="sesp:BN6_84930"/>
<organism evidence="10 11">
    <name type="scientific">Saccharothrix espanaensis (strain ATCC 51144 / DSM 44229 / JCM 9112 / NBRC 15066 / NRRL 15764)</name>
    <dbReference type="NCBI Taxonomy" id="1179773"/>
    <lineage>
        <taxon>Bacteria</taxon>
        <taxon>Bacillati</taxon>
        <taxon>Actinomycetota</taxon>
        <taxon>Actinomycetes</taxon>
        <taxon>Pseudonocardiales</taxon>
        <taxon>Pseudonocardiaceae</taxon>
        <taxon>Saccharothrix</taxon>
    </lineage>
</organism>
<keyword evidence="11" id="KW-1185">Reference proteome</keyword>
<accession>K0KDR6</accession>
<comment type="cofactor">
    <cofactor evidence="6">
        <name>Zn(2+)</name>
        <dbReference type="ChEBI" id="CHEBI:29105"/>
    </cofactor>
    <text evidence="6">Binds 2 Zn(2+) ions per subunit.</text>
</comment>
<dbReference type="AlphaFoldDB" id="K0KDR6"/>
<evidence type="ECO:0000256" key="3">
    <source>
        <dbReference type="ARBA" id="ARBA00022833"/>
    </source>
</evidence>
<feature type="binding site" evidence="6">
    <location>
        <position position="107"/>
    </location>
    <ligand>
        <name>Zn(2+)</name>
        <dbReference type="ChEBI" id="CHEBI:29105"/>
        <label>2</label>
    </ligand>
</feature>
<name>K0KDR6_SACES</name>
<evidence type="ECO:0000256" key="5">
    <source>
        <dbReference type="ARBA" id="ARBA00023027"/>
    </source>
</evidence>
<comment type="catalytic activity">
    <reaction evidence="6">
        <text>L-threonine + NAD(+) = (2S)-2-amino-3-oxobutanoate + NADH + H(+)</text>
        <dbReference type="Rhea" id="RHEA:13161"/>
        <dbReference type="ChEBI" id="CHEBI:15378"/>
        <dbReference type="ChEBI" id="CHEBI:57540"/>
        <dbReference type="ChEBI" id="CHEBI:57926"/>
        <dbReference type="ChEBI" id="CHEBI:57945"/>
        <dbReference type="ChEBI" id="CHEBI:78948"/>
        <dbReference type="EC" id="1.1.1.103"/>
    </reaction>
</comment>
<dbReference type="PATRIC" id="fig|1179773.3.peg.8575"/>
<evidence type="ECO:0000313" key="10">
    <source>
        <dbReference type="EMBL" id="CCH35707.1"/>
    </source>
</evidence>
<reference evidence="10 11" key="1">
    <citation type="journal article" date="2012" name="BMC Genomics">
        <title>Complete genome sequence of Saccharothrix espanaensis DSM 44229T and comparison to the other completely sequenced Pseudonocardiaceae.</title>
        <authorList>
            <person name="Strobel T."/>
            <person name="Al-Dilaimi A."/>
            <person name="Blom J."/>
            <person name="Gessner A."/>
            <person name="Kalinowski J."/>
            <person name="Luzhetska M."/>
            <person name="Puhler A."/>
            <person name="Szczepanowski R."/>
            <person name="Bechthold A."/>
            <person name="Ruckert C."/>
        </authorList>
    </citation>
    <scope>NUCLEOTIDE SEQUENCE [LARGE SCALE GENOMIC DNA]</scope>
    <source>
        <strain evidence="11">ATCC 51144 / DSM 44229 / JCM 9112 / NBRC 15066 / NRRL 15764</strain>
    </source>
</reference>
<feature type="binding site" evidence="6">
    <location>
        <begin position="286"/>
        <end position="287"/>
    </location>
    <ligand>
        <name>NAD(+)</name>
        <dbReference type="ChEBI" id="CHEBI:57540"/>
    </ligand>
</feature>
<feature type="binding site" evidence="6">
    <location>
        <position position="175"/>
    </location>
    <ligand>
        <name>NAD(+)</name>
        <dbReference type="ChEBI" id="CHEBI:57540"/>
    </ligand>
</feature>
<dbReference type="BioCyc" id="SESP1179773:BN6_RS41155-MONOMER"/>
<dbReference type="eggNOG" id="COG1063">
    <property type="taxonomic scope" value="Bacteria"/>
</dbReference>
<dbReference type="InterPro" id="IPR013149">
    <property type="entry name" value="ADH-like_C"/>
</dbReference>
<comment type="similarity">
    <text evidence="6">Belongs to the zinc-containing alcohol dehydrogenase family.</text>
</comment>
<dbReference type="InterPro" id="IPR002328">
    <property type="entry name" value="ADH_Zn_CS"/>
</dbReference>
<evidence type="ECO:0000256" key="7">
    <source>
        <dbReference type="NCBIfam" id="TIGR00692"/>
    </source>
</evidence>
<feature type="active site" description="Charge relay system" evidence="6">
    <location>
        <position position="40"/>
    </location>
</feature>
<evidence type="ECO:0000256" key="2">
    <source>
        <dbReference type="ARBA" id="ARBA00022723"/>
    </source>
</evidence>
<keyword evidence="1 6" id="KW-0963">Cytoplasm</keyword>
<keyword evidence="3 6" id="KW-0862">Zinc</keyword>
<dbReference type="GO" id="GO:0005737">
    <property type="term" value="C:cytoplasm"/>
    <property type="evidence" value="ECO:0007669"/>
    <property type="project" value="UniProtKB-SubCell"/>
</dbReference>
<dbReference type="GO" id="GO:0008743">
    <property type="term" value="F:L-threonine 3-dehydrogenase activity"/>
    <property type="evidence" value="ECO:0007669"/>
    <property type="project" value="UniProtKB-UniRule"/>
</dbReference>
<dbReference type="NCBIfam" id="TIGR00692">
    <property type="entry name" value="tdh"/>
    <property type="match status" value="1"/>
</dbReference>
<dbReference type="EC" id="1.1.1.103" evidence="6 7"/>
<dbReference type="RefSeq" id="WP_015105814.1">
    <property type="nucleotide sequence ID" value="NC_019673.1"/>
</dbReference>
<comment type="function">
    <text evidence="6">Catalyzes the NAD(+)-dependent oxidation of L-threonine to 2-amino-3-ketobutyrate.</text>
</comment>
<evidence type="ECO:0000256" key="1">
    <source>
        <dbReference type="ARBA" id="ARBA00022490"/>
    </source>
</evidence>
<comment type="pathway">
    <text evidence="6">Amino-acid degradation; L-threonine degradation via oxydo-reductase pathway; glycine from L-threonine: step 1/2.</text>
</comment>
<feature type="binding site" evidence="6">
    <location>
        <position position="99"/>
    </location>
    <ligand>
        <name>Zn(2+)</name>
        <dbReference type="ChEBI" id="CHEBI:29105"/>
        <label>2</label>
    </ligand>
</feature>
<feature type="binding site" evidence="6">
    <location>
        <position position="38"/>
    </location>
    <ligand>
        <name>Zn(2+)</name>
        <dbReference type="ChEBI" id="CHEBI:29105"/>
        <label>1</label>
        <note>catalytic</note>
    </ligand>
</feature>
<evidence type="ECO:0000259" key="9">
    <source>
        <dbReference type="SMART" id="SM00829"/>
    </source>
</evidence>
<dbReference type="SMART" id="SM00829">
    <property type="entry name" value="PKS_ER"/>
    <property type="match status" value="1"/>
</dbReference>
<dbReference type="HOGENOM" id="CLU_026673_11_0_11"/>
<dbReference type="InterPro" id="IPR050129">
    <property type="entry name" value="Zn_alcohol_dh"/>
</dbReference>
<dbReference type="HAMAP" id="MF_00627">
    <property type="entry name" value="Thr_dehydrog"/>
    <property type="match status" value="1"/>
</dbReference>
<dbReference type="OrthoDB" id="241504at2"/>
<dbReference type="PROSITE" id="PS00059">
    <property type="entry name" value="ADH_ZINC"/>
    <property type="match status" value="1"/>
</dbReference>
<dbReference type="STRING" id="1179773.BN6_84930"/>
<gene>
    <name evidence="6 10" type="primary">tdh</name>
    <name evidence="10" type="ordered locus">BN6_84930</name>
</gene>
<keyword evidence="2 6" id="KW-0479">Metal-binding</keyword>
<dbReference type="InterPro" id="IPR013154">
    <property type="entry name" value="ADH-like_N"/>
</dbReference>
<evidence type="ECO:0000256" key="4">
    <source>
        <dbReference type="ARBA" id="ARBA00023002"/>
    </source>
</evidence>
<evidence type="ECO:0000256" key="6">
    <source>
        <dbReference type="HAMAP-Rule" id="MF_00627"/>
    </source>
</evidence>
<dbReference type="Pfam" id="PF00107">
    <property type="entry name" value="ADH_zinc_N"/>
    <property type="match status" value="1"/>
</dbReference>
<feature type="binding site" evidence="6">
    <location>
        <position position="96"/>
    </location>
    <ligand>
        <name>Zn(2+)</name>
        <dbReference type="ChEBI" id="CHEBI:29105"/>
        <label>2</label>
    </ligand>
</feature>
<comment type="subcellular location">
    <subcellularLocation>
        <location evidence="6">Cytoplasm</location>
    </subcellularLocation>
</comment>
<dbReference type="Gene3D" id="3.90.180.10">
    <property type="entry name" value="Medium-chain alcohol dehydrogenases, catalytic domain"/>
    <property type="match status" value="1"/>
</dbReference>
<dbReference type="InterPro" id="IPR020843">
    <property type="entry name" value="ER"/>
</dbReference>
<dbReference type="GO" id="GO:0008270">
    <property type="term" value="F:zinc ion binding"/>
    <property type="evidence" value="ECO:0007669"/>
    <property type="project" value="UniProtKB-UniRule"/>
</dbReference>